<evidence type="ECO:0000313" key="2">
    <source>
        <dbReference type="EMBL" id="MFD2922128.1"/>
    </source>
</evidence>
<sequence>MLRTILLGISVLCLATVSVAQADTIVKPKIYNPDDNAAKAVAQAIATAKKENKHVFIQVGGNWCIWCIRFNNFVKTDATLDSLVKANYVVYHLNYSEENYNKDILKQYKFPQRFGFPVFLILDQEGKLLHTQNTEYLEDGKSGYDKKKVITFLNHWSPKALNPATYQDKK</sequence>
<accession>A0ABW6AD76</accession>
<evidence type="ECO:0000256" key="1">
    <source>
        <dbReference type="SAM" id="SignalP"/>
    </source>
</evidence>
<organism evidence="2 3">
    <name type="scientific">Terrimonas rubra</name>
    <dbReference type="NCBI Taxonomy" id="1035890"/>
    <lineage>
        <taxon>Bacteria</taxon>
        <taxon>Pseudomonadati</taxon>
        <taxon>Bacteroidota</taxon>
        <taxon>Chitinophagia</taxon>
        <taxon>Chitinophagales</taxon>
        <taxon>Chitinophagaceae</taxon>
        <taxon>Terrimonas</taxon>
    </lineage>
</organism>
<dbReference type="Proteomes" id="UP001597511">
    <property type="component" value="Unassembled WGS sequence"/>
</dbReference>
<keyword evidence="3" id="KW-1185">Reference proteome</keyword>
<feature type="chain" id="PRO_5045851985" evidence="1">
    <location>
        <begin position="23"/>
        <end position="170"/>
    </location>
</feature>
<proteinExistence type="predicted"/>
<dbReference type="InterPro" id="IPR036249">
    <property type="entry name" value="Thioredoxin-like_sf"/>
</dbReference>
<reference evidence="3" key="1">
    <citation type="journal article" date="2019" name="Int. J. Syst. Evol. Microbiol.">
        <title>The Global Catalogue of Microorganisms (GCM) 10K type strain sequencing project: providing services to taxonomists for standard genome sequencing and annotation.</title>
        <authorList>
            <consortium name="The Broad Institute Genomics Platform"/>
            <consortium name="The Broad Institute Genome Sequencing Center for Infectious Disease"/>
            <person name="Wu L."/>
            <person name="Ma J."/>
        </authorList>
    </citation>
    <scope>NUCLEOTIDE SEQUENCE [LARGE SCALE GENOMIC DNA]</scope>
    <source>
        <strain evidence="3">KCTC 23299</strain>
    </source>
</reference>
<dbReference type="SUPFAM" id="SSF52833">
    <property type="entry name" value="Thioredoxin-like"/>
    <property type="match status" value="1"/>
</dbReference>
<comment type="caution">
    <text evidence="2">The sequence shown here is derived from an EMBL/GenBank/DDBJ whole genome shotgun (WGS) entry which is preliminary data.</text>
</comment>
<dbReference type="RefSeq" id="WP_386103535.1">
    <property type="nucleotide sequence ID" value="NZ_JBHUOZ010000003.1"/>
</dbReference>
<name>A0ABW6AD76_9BACT</name>
<dbReference type="Pfam" id="PF13899">
    <property type="entry name" value="Thioredoxin_7"/>
    <property type="match status" value="1"/>
</dbReference>
<protein>
    <submittedName>
        <fullName evidence="2">Thioredoxin family protein</fullName>
    </submittedName>
</protein>
<dbReference type="Gene3D" id="3.40.30.10">
    <property type="entry name" value="Glutaredoxin"/>
    <property type="match status" value="1"/>
</dbReference>
<dbReference type="EMBL" id="JBHUOZ010000003">
    <property type="protein sequence ID" value="MFD2922128.1"/>
    <property type="molecule type" value="Genomic_DNA"/>
</dbReference>
<gene>
    <name evidence="2" type="ORF">ACFS6H_20580</name>
</gene>
<keyword evidence="1" id="KW-0732">Signal</keyword>
<feature type="signal peptide" evidence="1">
    <location>
        <begin position="1"/>
        <end position="22"/>
    </location>
</feature>
<evidence type="ECO:0000313" key="3">
    <source>
        <dbReference type="Proteomes" id="UP001597511"/>
    </source>
</evidence>